<dbReference type="InterPro" id="IPR032466">
    <property type="entry name" value="Metal_Hydrolase"/>
</dbReference>
<accession>A0A972VUK6</accession>
<protein>
    <submittedName>
        <fullName evidence="2">Amidohydrolase family protein</fullName>
    </submittedName>
</protein>
<dbReference type="EMBL" id="JABMOJ010000150">
    <property type="protein sequence ID" value="NQV64549.1"/>
    <property type="molecule type" value="Genomic_DNA"/>
</dbReference>
<dbReference type="Gene3D" id="3.20.20.140">
    <property type="entry name" value="Metal-dependent hydrolases"/>
    <property type="match status" value="1"/>
</dbReference>
<name>A0A972VUK6_9GAMM</name>
<dbReference type="Pfam" id="PF01979">
    <property type="entry name" value="Amidohydro_1"/>
    <property type="match status" value="1"/>
</dbReference>
<dbReference type="InterPro" id="IPR051781">
    <property type="entry name" value="Metallo-dep_Hydrolase"/>
</dbReference>
<evidence type="ECO:0000259" key="1">
    <source>
        <dbReference type="Pfam" id="PF01979"/>
    </source>
</evidence>
<dbReference type="GO" id="GO:0016810">
    <property type="term" value="F:hydrolase activity, acting on carbon-nitrogen (but not peptide) bonds"/>
    <property type="evidence" value="ECO:0007669"/>
    <property type="project" value="InterPro"/>
</dbReference>
<dbReference type="AlphaFoldDB" id="A0A972VUK6"/>
<sequence>MILTNLRIWDGVADQLDPEFDGIEVKAGKIHQLVNSSTVNAADARDMGGLTVIPGLIDAHVHMCLDPDIKDPFEQDKFTDAELIKKIKARAVQMLSCGITTARDLGGGRWLELAVRDSINRGELMATRLVCSGQPITSIQGHCHFWGGEAADLEGALSVLARQIEHGVDLIKVMATGGNLTPGSTPGNAQFDRETMARIVIEAHSHNCLVAAHCHGTEGIANAASAGVTPIE</sequence>
<evidence type="ECO:0000313" key="2">
    <source>
        <dbReference type="EMBL" id="NQV64549.1"/>
    </source>
</evidence>
<organism evidence="2 3">
    <name type="scientific">SAR86 cluster bacterium</name>
    <dbReference type="NCBI Taxonomy" id="2030880"/>
    <lineage>
        <taxon>Bacteria</taxon>
        <taxon>Pseudomonadati</taxon>
        <taxon>Pseudomonadota</taxon>
        <taxon>Gammaproteobacteria</taxon>
        <taxon>SAR86 cluster</taxon>
    </lineage>
</organism>
<feature type="domain" description="Amidohydrolase-related" evidence="1">
    <location>
        <begin position="51"/>
        <end position="227"/>
    </location>
</feature>
<reference evidence="2" key="1">
    <citation type="submission" date="2020-05" db="EMBL/GenBank/DDBJ databases">
        <title>Sulfur intermediates as new biogeochemical hubs in an aquatic model microbial ecosystem.</title>
        <authorList>
            <person name="Vigneron A."/>
        </authorList>
    </citation>
    <scope>NUCLEOTIDE SEQUENCE</scope>
    <source>
        <strain evidence="2">Bin.250</strain>
    </source>
</reference>
<comment type="caution">
    <text evidence="2">The sequence shown here is derived from an EMBL/GenBank/DDBJ whole genome shotgun (WGS) entry which is preliminary data.</text>
</comment>
<evidence type="ECO:0000313" key="3">
    <source>
        <dbReference type="Proteomes" id="UP000754644"/>
    </source>
</evidence>
<dbReference type="PANTHER" id="PTHR43135">
    <property type="entry name" value="ALPHA-D-RIBOSE 1-METHYLPHOSPHONATE 5-TRIPHOSPHATE DIPHOSPHATASE"/>
    <property type="match status" value="1"/>
</dbReference>
<dbReference type="PANTHER" id="PTHR43135:SF3">
    <property type="entry name" value="ALPHA-D-RIBOSE 1-METHYLPHOSPHONATE 5-TRIPHOSPHATE DIPHOSPHATASE"/>
    <property type="match status" value="1"/>
</dbReference>
<dbReference type="SUPFAM" id="SSF51556">
    <property type="entry name" value="Metallo-dependent hydrolases"/>
    <property type="match status" value="1"/>
</dbReference>
<dbReference type="InterPro" id="IPR011059">
    <property type="entry name" value="Metal-dep_hydrolase_composite"/>
</dbReference>
<dbReference type="SUPFAM" id="SSF51338">
    <property type="entry name" value="Composite domain of metallo-dependent hydrolases"/>
    <property type="match status" value="1"/>
</dbReference>
<feature type="non-terminal residue" evidence="2">
    <location>
        <position position="232"/>
    </location>
</feature>
<proteinExistence type="predicted"/>
<gene>
    <name evidence="2" type="ORF">HQ497_04205</name>
</gene>
<dbReference type="InterPro" id="IPR006680">
    <property type="entry name" value="Amidohydro-rel"/>
</dbReference>
<dbReference type="Proteomes" id="UP000754644">
    <property type="component" value="Unassembled WGS sequence"/>
</dbReference>